<feature type="compositionally biased region" description="Pro residues" evidence="1">
    <location>
        <begin position="116"/>
        <end position="132"/>
    </location>
</feature>
<organism evidence="3 4">
    <name type="scientific">Symbiodinium microadriaticum</name>
    <name type="common">Dinoflagellate</name>
    <name type="synonym">Zooxanthella microadriatica</name>
    <dbReference type="NCBI Taxonomy" id="2951"/>
    <lineage>
        <taxon>Eukaryota</taxon>
        <taxon>Sar</taxon>
        <taxon>Alveolata</taxon>
        <taxon>Dinophyceae</taxon>
        <taxon>Suessiales</taxon>
        <taxon>Symbiodiniaceae</taxon>
        <taxon>Symbiodinium</taxon>
    </lineage>
</organism>
<dbReference type="OrthoDB" id="2020426at2759"/>
<accession>A0A1Q9CG47</accession>
<dbReference type="PROSITE" id="PS50020">
    <property type="entry name" value="WW_DOMAIN_2"/>
    <property type="match status" value="2"/>
</dbReference>
<feature type="region of interest" description="Disordered" evidence="1">
    <location>
        <begin position="109"/>
        <end position="132"/>
    </location>
</feature>
<feature type="domain" description="WW" evidence="2">
    <location>
        <begin position="86"/>
        <end position="119"/>
    </location>
</feature>
<dbReference type="SUPFAM" id="SSF51045">
    <property type="entry name" value="WW domain"/>
    <property type="match status" value="2"/>
</dbReference>
<protein>
    <submittedName>
        <fullName evidence="3">NEDD4-like E3 ubiquitin-protein ligase WWP1</fullName>
    </submittedName>
</protein>
<feature type="domain" description="WW" evidence="2">
    <location>
        <begin position="51"/>
        <end position="84"/>
    </location>
</feature>
<dbReference type="SMART" id="SM00456">
    <property type="entry name" value="WW"/>
    <property type="match status" value="2"/>
</dbReference>
<dbReference type="CDD" id="cd00201">
    <property type="entry name" value="WW"/>
    <property type="match status" value="2"/>
</dbReference>
<evidence type="ECO:0000259" key="2">
    <source>
        <dbReference type="PROSITE" id="PS50020"/>
    </source>
</evidence>
<dbReference type="AlphaFoldDB" id="A0A1Q9CG47"/>
<dbReference type="Pfam" id="PF00397">
    <property type="entry name" value="WW"/>
    <property type="match status" value="2"/>
</dbReference>
<dbReference type="EMBL" id="LSRX01001244">
    <property type="protein sequence ID" value="OLP81856.1"/>
    <property type="molecule type" value="Genomic_DNA"/>
</dbReference>
<dbReference type="InterPro" id="IPR001202">
    <property type="entry name" value="WW_dom"/>
</dbReference>
<name>A0A1Q9CG47_SYMMI</name>
<keyword evidence="4" id="KW-1185">Reference proteome</keyword>
<dbReference type="InterPro" id="IPR036020">
    <property type="entry name" value="WW_dom_sf"/>
</dbReference>
<dbReference type="Proteomes" id="UP000186817">
    <property type="component" value="Unassembled WGS sequence"/>
</dbReference>
<dbReference type="PROSITE" id="PS01159">
    <property type="entry name" value="WW_DOMAIN_1"/>
    <property type="match status" value="2"/>
</dbReference>
<dbReference type="Gene3D" id="2.20.70.10">
    <property type="match status" value="2"/>
</dbReference>
<sequence>MLSCLHVCSSARSISQLKRRSLRSLSDPVHPSILFGSLVDELGGAETEMADVLPDGWGAYQDDQGRTYYANISTGETSWEPPAPALALPEGWTAHQDEQGRTFYANCTTGESSWDPPAPAPAAPAPPAAPVPTPAPAGRWSVDFTYTIGPEGSEHVFSGKVQLLDRSVYTSVGSVVESLNRGSPAVPEGYCVVFSNSKRNYFLLWREDKEAEAFALLGIGTDSGDQWSTSQVLRLDPSWTEEFFAGRCAVVDKARYDSVTAAVDALNAGIVIEGQQGYCAVWSTSQQCFHLVWRQDKEQEAYAALGVR</sequence>
<gene>
    <name evidence="3" type="primary">Wwp1</name>
    <name evidence="3" type="ORF">AK812_SmicGene37566</name>
</gene>
<evidence type="ECO:0000256" key="1">
    <source>
        <dbReference type="SAM" id="MobiDB-lite"/>
    </source>
</evidence>
<comment type="caution">
    <text evidence="3">The sequence shown here is derived from an EMBL/GenBank/DDBJ whole genome shotgun (WGS) entry which is preliminary data.</text>
</comment>
<reference evidence="3 4" key="1">
    <citation type="submission" date="2016-02" db="EMBL/GenBank/DDBJ databases">
        <title>Genome analysis of coral dinoflagellate symbionts highlights evolutionary adaptations to a symbiotic lifestyle.</title>
        <authorList>
            <person name="Aranda M."/>
            <person name="Li Y."/>
            <person name="Liew Y.J."/>
            <person name="Baumgarten S."/>
            <person name="Simakov O."/>
            <person name="Wilson M."/>
            <person name="Piel J."/>
            <person name="Ashoor H."/>
            <person name="Bougouffa S."/>
            <person name="Bajic V.B."/>
            <person name="Ryu T."/>
            <person name="Ravasi T."/>
            <person name="Bayer T."/>
            <person name="Micklem G."/>
            <person name="Kim H."/>
            <person name="Bhak J."/>
            <person name="Lajeunesse T.C."/>
            <person name="Voolstra C.R."/>
        </authorList>
    </citation>
    <scope>NUCLEOTIDE SEQUENCE [LARGE SCALE GENOMIC DNA]</scope>
    <source>
        <strain evidence="3 4">CCMP2467</strain>
    </source>
</reference>
<evidence type="ECO:0000313" key="3">
    <source>
        <dbReference type="EMBL" id="OLP81856.1"/>
    </source>
</evidence>
<proteinExistence type="predicted"/>
<evidence type="ECO:0000313" key="4">
    <source>
        <dbReference type="Proteomes" id="UP000186817"/>
    </source>
</evidence>